<gene>
    <name evidence="1" type="ORF">BD847_1780</name>
</gene>
<sequence length="285" mass="32903">MEINLPRTILSDEIGYSSLITIFNLCERKNNSNIFFNFNDLRFIEANLCSIFGCILEILNKNKCTYHFIGMHDNIAVILNKNNFLTHYLNAEKIEDDFNTTIKYESFHNTRQDDFYETYIYEELINKKDFPKMSENLTIKILENIFEIFVNAKTHGKCEYIHACGQLFPNQKNKPLNFTIVDLGINIKENVNVSKNISLTACEAIEWAMIEGNTTKVNEPGGLGLSVIFQFIALNKGKFEVISSNGYYNFSNGKIKTRTLECEFPGTIINFTFNLDDENSYTLKE</sequence>
<dbReference type="RefSeq" id="WP_147298504.1">
    <property type="nucleotide sequence ID" value="NZ_QRDQ01000008.1"/>
</dbReference>
<dbReference type="AlphaFoldDB" id="A0A3D9FWA4"/>
<dbReference type="EMBL" id="QRDQ01000008">
    <property type="protein sequence ID" value="RED25041.1"/>
    <property type="molecule type" value="Genomic_DNA"/>
</dbReference>
<evidence type="ECO:0000313" key="2">
    <source>
        <dbReference type="Proteomes" id="UP000257004"/>
    </source>
</evidence>
<name>A0A3D9FWA4_9FLAO</name>
<proteinExistence type="predicted"/>
<dbReference type="Proteomes" id="UP000257004">
    <property type="component" value="Unassembled WGS sequence"/>
</dbReference>
<evidence type="ECO:0000313" key="1">
    <source>
        <dbReference type="EMBL" id="RED25041.1"/>
    </source>
</evidence>
<protein>
    <recommendedName>
        <fullName evidence="3">Histidine kinase/DNA gyrase B/HSP90-like ATPase</fullName>
    </recommendedName>
</protein>
<keyword evidence="2" id="KW-1185">Reference proteome</keyword>
<reference evidence="1 2" key="1">
    <citation type="submission" date="2018-07" db="EMBL/GenBank/DDBJ databases">
        <title>Genomic Encyclopedia of Archaeal and Bacterial Type Strains, Phase II (KMG-II): from individual species to whole genera.</title>
        <authorList>
            <person name="Goeker M."/>
        </authorList>
    </citation>
    <scope>NUCLEOTIDE SEQUENCE [LARGE SCALE GENOMIC DNA]</scope>
    <source>
        <strain evidence="1 2">DSM 25795</strain>
    </source>
</reference>
<evidence type="ECO:0008006" key="3">
    <source>
        <dbReference type="Google" id="ProtNLM"/>
    </source>
</evidence>
<dbReference type="OrthoDB" id="2047848at2"/>
<organism evidence="1 2">
    <name type="scientific">Flavobacterium cutihirudinis</name>
    <dbReference type="NCBI Taxonomy" id="1265740"/>
    <lineage>
        <taxon>Bacteria</taxon>
        <taxon>Pseudomonadati</taxon>
        <taxon>Bacteroidota</taxon>
        <taxon>Flavobacteriia</taxon>
        <taxon>Flavobacteriales</taxon>
        <taxon>Flavobacteriaceae</taxon>
        <taxon>Flavobacterium</taxon>
    </lineage>
</organism>
<accession>A0A3D9FWA4</accession>
<comment type="caution">
    <text evidence="1">The sequence shown here is derived from an EMBL/GenBank/DDBJ whole genome shotgun (WGS) entry which is preliminary data.</text>
</comment>